<evidence type="ECO:0000259" key="1">
    <source>
        <dbReference type="Pfam" id="PF07969"/>
    </source>
</evidence>
<dbReference type="PANTHER" id="PTHR32027:SF0">
    <property type="entry name" value="CYTOSINE DEAMINASE"/>
    <property type="match status" value="1"/>
</dbReference>
<organism evidence="2 3">
    <name type="scientific">Castellaniella hirudinis</name>
    <dbReference type="NCBI Taxonomy" id="1144617"/>
    <lineage>
        <taxon>Bacteria</taxon>
        <taxon>Pseudomonadati</taxon>
        <taxon>Pseudomonadota</taxon>
        <taxon>Betaproteobacteria</taxon>
        <taxon>Burkholderiales</taxon>
        <taxon>Alcaligenaceae</taxon>
        <taxon>Castellaniella</taxon>
    </lineage>
</organism>
<dbReference type="InterPro" id="IPR011059">
    <property type="entry name" value="Metal-dep_hydrolase_composite"/>
</dbReference>
<dbReference type="InterPro" id="IPR032466">
    <property type="entry name" value="Metal_Hydrolase"/>
</dbReference>
<keyword evidence="3" id="KW-1185">Reference proteome</keyword>
<sequence>MRYPDIPTAPRIALRRARVPLCLIESVPSTATWEQDAEGAALVDILIDQGRLAALSPSGQPGDPARDGGFVDVDLAGRQVWPMFLDCHAHLDKTQILPRASNPDGSFSGAREGSMADRLRHWSRADIEKRMDFALRCAAHHGVAAIRTHLDSHAEQAETTWEVFQDLREKWRGRITLQAVALAGADIYATPFGERLLDLVGEAGGIVGAFLRLPDGETRMPDDIDESLDQLFERAARRGLDVDLHVDETGNAASRMLERIARSALRTGFPGRIVCGHCCSLALQDARQVQETLELCAAAHVGIITLPTANLYLQDRRTGATPRWRGVTLVREMLAAGLTVAVGGDNVRDPFFPYGDHDMLDTLRQAVRILHLDHPIADAPRLSGPNAARLMGGLDLGSLRPGSAARLILFNARSLNEMMSRPQSDRLVLDRGRISAAPLPDYAELDALIPGRSASAPKENAP</sequence>
<gene>
    <name evidence="2" type="ORF">ACFO0J_02300</name>
</gene>
<feature type="domain" description="Amidohydrolase 3" evidence="1">
    <location>
        <begin position="215"/>
        <end position="425"/>
    </location>
</feature>
<dbReference type="SUPFAM" id="SSF51556">
    <property type="entry name" value="Metallo-dependent hydrolases"/>
    <property type="match status" value="1"/>
</dbReference>
<dbReference type="Gene3D" id="3.20.20.140">
    <property type="entry name" value="Metal-dependent hydrolases"/>
    <property type="match status" value="1"/>
</dbReference>
<dbReference type="EMBL" id="JBHSDY010000002">
    <property type="protein sequence ID" value="MFC4296872.1"/>
    <property type="molecule type" value="Genomic_DNA"/>
</dbReference>
<dbReference type="Proteomes" id="UP001595756">
    <property type="component" value="Unassembled WGS sequence"/>
</dbReference>
<evidence type="ECO:0000313" key="3">
    <source>
        <dbReference type="Proteomes" id="UP001595756"/>
    </source>
</evidence>
<keyword evidence="2" id="KW-0378">Hydrolase</keyword>
<reference evidence="3" key="1">
    <citation type="journal article" date="2019" name="Int. J. Syst. Evol. Microbiol.">
        <title>The Global Catalogue of Microorganisms (GCM) 10K type strain sequencing project: providing services to taxonomists for standard genome sequencing and annotation.</title>
        <authorList>
            <consortium name="The Broad Institute Genomics Platform"/>
            <consortium name="The Broad Institute Genome Sequencing Center for Infectious Disease"/>
            <person name="Wu L."/>
            <person name="Ma J."/>
        </authorList>
    </citation>
    <scope>NUCLEOTIDE SEQUENCE [LARGE SCALE GENOMIC DNA]</scope>
    <source>
        <strain evidence="3">CGMCC 1.19029</strain>
    </source>
</reference>
<comment type="caution">
    <text evidence="2">The sequence shown here is derived from an EMBL/GenBank/DDBJ whole genome shotgun (WGS) entry which is preliminary data.</text>
</comment>
<name>A0ABV8RVJ2_9BURK</name>
<dbReference type="Pfam" id="PF07969">
    <property type="entry name" value="Amidohydro_3"/>
    <property type="match status" value="1"/>
</dbReference>
<proteinExistence type="predicted"/>
<dbReference type="EC" id="3.5.4.1" evidence="2"/>
<dbReference type="CDD" id="cd01293">
    <property type="entry name" value="Bact_CD"/>
    <property type="match status" value="1"/>
</dbReference>
<dbReference type="GO" id="GO:0004131">
    <property type="term" value="F:cytosine deaminase activity"/>
    <property type="evidence" value="ECO:0007669"/>
    <property type="project" value="UniProtKB-EC"/>
</dbReference>
<dbReference type="Gene3D" id="2.30.40.10">
    <property type="entry name" value="Urease, subunit C, domain 1"/>
    <property type="match status" value="1"/>
</dbReference>
<evidence type="ECO:0000313" key="2">
    <source>
        <dbReference type="EMBL" id="MFC4296872.1"/>
    </source>
</evidence>
<dbReference type="NCBIfam" id="NF005759">
    <property type="entry name" value="PRK07583.1"/>
    <property type="match status" value="1"/>
</dbReference>
<dbReference type="PANTHER" id="PTHR32027">
    <property type="entry name" value="CYTOSINE DEAMINASE"/>
    <property type="match status" value="1"/>
</dbReference>
<dbReference type="RefSeq" id="WP_376811443.1">
    <property type="nucleotide sequence ID" value="NZ_JBHSDY010000002.1"/>
</dbReference>
<accession>A0ABV8RVJ2</accession>
<protein>
    <submittedName>
        <fullName evidence="2">Cytosine deaminase</fullName>
        <ecNumber evidence="2">3.5.4.1</ecNumber>
    </submittedName>
</protein>
<dbReference type="InterPro" id="IPR013108">
    <property type="entry name" value="Amidohydro_3"/>
</dbReference>
<dbReference type="InterPro" id="IPR052349">
    <property type="entry name" value="Metallo-hydrolase_Enzymes"/>
</dbReference>